<dbReference type="EMBL" id="PNCL01000023">
    <property type="protein sequence ID" value="TMP60577.1"/>
    <property type="molecule type" value="Genomic_DNA"/>
</dbReference>
<gene>
    <name evidence="2" type="ORF">CWB96_06310</name>
    <name evidence="1" type="ORF">CWB97_13620</name>
</gene>
<evidence type="ECO:0000313" key="2">
    <source>
        <dbReference type="EMBL" id="TMP60577.1"/>
    </source>
</evidence>
<dbReference type="AlphaFoldDB" id="A0A5S3XUH4"/>
<comment type="caution">
    <text evidence="2">The sequence shown here is derived from an EMBL/GenBank/DDBJ whole genome shotgun (WGS) entry which is preliminary data.</text>
</comment>
<accession>A0A5S3XUH4</accession>
<dbReference type="RefSeq" id="WP_138597438.1">
    <property type="nucleotide sequence ID" value="NZ_PNCK01000047.1"/>
</dbReference>
<evidence type="ECO:0000313" key="4">
    <source>
        <dbReference type="Proteomes" id="UP000307706"/>
    </source>
</evidence>
<keyword evidence="3" id="KW-1185">Reference proteome</keyword>
<dbReference type="Proteomes" id="UP000305730">
    <property type="component" value="Unassembled WGS sequence"/>
</dbReference>
<organism evidence="2 4">
    <name type="scientific">Pseudoalteromonas citrea</name>
    <dbReference type="NCBI Taxonomy" id="43655"/>
    <lineage>
        <taxon>Bacteria</taxon>
        <taxon>Pseudomonadati</taxon>
        <taxon>Pseudomonadota</taxon>
        <taxon>Gammaproteobacteria</taxon>
        <taxon>Alteromonadales</taxon>
        <taxon>Pseudoalteromonadaceae</taxon>
        <taxon>Pseudoalteromonas</taxon>
    </lineage>
</organism>
<protein>
    <submittedName>
        <fullName evidence="2">Uncharacterized protein</fullName>
    </submittedName>
</protein>
<reference evidence="3 4" key="2">
    <citation type="submission" date="2019-06" db="EMBL/GenBank/DDBJ databases">
        <title>Co-occurence of chitin degradation, pigmentation and bioactivity in marine Pseudoalteromonas.</title>
        <authorList>
            <person name="Sonnenschein E.C."/>
            <person name="Bech P.K."/>
        </authorList>
    </citation>
    <scope>NUCLEOTIDE SEQUENCE [LARGE SCALE GENOMIC DNA]</scope>
    <source>
        <strain evidence="4">S2231</strain>
        <strain evidence="1 3">S2233</strain>
    </source>
</reference>
<dbReference type="Proteomes" id="UP000307706">
    <property type="component" value="Unassembled WGS sequence"/>
</dbReference>
<reference evidence="2 4" key="1">
    <citation type="submission" date="2017-12" db="EMBL/GenBank/DDBJ databases">
        <authorList>
            <person name="Paulsen S."/>
            <person name="Gram L.K."/>
        </authorList>
    </citation>
    <scope>NUCLEOTIDE SEQUENCE [LARGE SCALE GENOMIC DNA]</scope>
    <source>
        <strain evidence="2 4">S2231</strain>
        <strain evidence="1">S2233</strain>
    </source>
</reference>
<evidence type="ECO:0000313" key="1">
    <source>
        <dbReference type="EMBL" id="TMP41800.1"/>
    </source>
</evidence>
<proteinExistence type="predicted"/>
<name>A0A5S3XUH4_9GAMM</name>
<sequence>MKASENTSVQNEILATMNSVAYVSRVTSEEECKASIKQKGLVASNNKKGGFDEAKKWVTMGADPQLEHKSEGQRFVTRYHLGQSIYRWAKDNEYPILDEVDGVFLTTTDQKRDKYEMLTVKSNGSEMKNLGIGSKLLQSFNSTLITKIEPLISQKKKAGKKKK</sequence>
<evidence type="ECO:0000313" key="3">
    <source>
        <dbReference type="Proteomes" id="UP000305730"/>
    </source>
</evidence>
<dbReference type="EMBL" id="PNCK01000047">
    <property type="protein sequence ID" value="TMP41800.1"/>
    <property type="molecule type" value="Genomic_DNA"/>
</dbReference>
<reference evidence="2" key="3">
    <citation type="submission" date="2019-09" db="EMBL/GenBank/DDBJ databases">
        <title>Co-occurence of chitin degradation, pigmentation and bioactivity in marine Pseudoalteromonas.</title>
        <authorList>
            <person name="Sonnenschein E.C."/>
            <person name="Bech P.K."/>
        </authorList>
    </citation>
    <scope>NUCLEOTIDE SEQUENCE</scope>
    <source>
        <strain evidence="2">S2231</strain>
    </source>
</reference>